<gene>
    <name evidence="13" type="primary">xerD</name>
    <name evidence="10" type="synonym">xerC</name>
    <name evidence="13" type="ORF">EJO69_03035</name>
</gene>
<feature type="active site" evidence="10">
    <location>
        <position position="143"/>
    </location>
</feature>
<feature type="active site" evidence="10">
    <location>
        <position position="265"/>
    </location>
</feature>
<dbReference type="Gene3D" id="1.10.443.10">
    <property type="entry name" value="Intergrase catalytic core"/>
    <property type="match status" value="1"/>
</dbReference>
<dbReference type="GO" id="GO:0003677">
    <property type="term" value="F:DNA binding"/>
    <property type="evidence" value="ECO:0007669"/>
    <property type="project" value="UniProtKB-UniRule"/>
</dbReference>
<comment type="similarity">
    <text evidence="10">Belongs to the 'phage' integrase family. XerC subfamily.</text>
</comment>
<dbReference type="GO" id="GO:0009037">
    <property type="term" value="F:tyrosine-based site-specific recombinase activity"/>
    <property type="evidence" value="ECO:0007669"/>
    <property type="project" value="UniProtKB-UniRule"/>
</dbReference>
<evidence type="ECO:0000259" key="12">
    <source>
        <dbReference type="PROSITE" id="PS51900"/>
    </source>
</evidence>
<dbReference type="OrthoDB" id="9801717at2"/>
<comment type="subcellular location">
    <subcellularLocation>
        <location evidence="1 10">Cytoplasm</location>
    </subcellularLocation>
</comment>
<keyword evidence="4 10" id="KW-0132">Cell division</keyword>
<dbReference type="NCBIfam" id="TIGR02225">
    <property type="entry name" value="recomb_XerD"/>
    <property type="match status" value="1"/>
</dbReference>
<dbReference type="InterPro" id="IPR044068">
    <property type="entry name" value="CB"/>
</dbReference>
<feature type="domain" description="Core-binding (CB)" evidence="12">
    <location>
        <begin position="1"/>
        <end position="81"/>
    </location>
</feature>
<dbReference type="EMBL" id="CP034438">
    <property type="protein sequence ID" value="AZN31028.1"/>
    <property type="molecule type" value="Genomic_DNA"/>
</dbReference>
<dbReference type="NCBIfam" id="NF001399">
    <property type="entry name" value="PRK00283.1"/>
    <property type="match status" value="1"/>
</dbReference>
<comment type="subunit">
    <text evidence="10">Forms a cyclic heterotetrameric complex composed of two molecules of XerC and two molecules of XerD.</text>
</comment>
<dbReference type="PANTHER" id="PTHR30349">
    <property type="entry name" value="PHAGE INTEGRASE-RELATED"/>
    <property type="match status" value="1"/>
</dbReference>
<dbReference type="InterPro" id="IPR010998">
    <property type="entry name" value="Integrase_recombinase_N"/>
</dbReference>
<evidence type="ECO:0000256" key="3">
    <source>
        <dbReference type="ARBA" id="ARBA00022490"/>
    </source>
</evidence>
<keyword evidence="6 10" id="KW-0229">DNA integration</keyword>
<keyword evidence="8 10" id="KW-0233">DNA recombination</keyword>
<dbReference type="SUPFAM" id="SSF56349">
    <property type="entry name" value="DNA breaking-rejoining enzymes"/>
    <property type="match status" value="1"/>
</dbReference>
<evidence type="ECO:0000313" key="14">
    <source>
        <dbReference type="Proteomes" id="UP000270021"/>
    </source>
</evidence>
<dbReference type="PROSITE" id="PS51900">
    <property type="entry name" value="CB"/>
    <property type="match status" value="1"/>
</dbReference>
<dbReference type="Gene3D" id="1.10.150.130">
    <property type="match status" value="1"/>
</dbReference>
<keyword evidence="3 10" id="KW-0963">Cytoplasm</keyword>
<comment type="function">
    <text evidence="10">Site-specific tyrosine recombinase, which acts by catalyzing the cutting and rejoining of the recombining DNA molecules. The XerC-XerD complex is essential to convert dimers of the bacterial chromosome into monomers to permit their segregation at cell division. It also contributes to the segregational stability of plasmids.</text>
</comment>
<dbReference type="PROSITE" id="PS51898">
    <property type="entry name" value="TYR_RECOMBINASE"/>
    <property type="match status" value="1"/>
</dbReference>
<evidence type="ECO:0000256" key="5">
    <source>
        <dbReference type="ARBA" id="ARBA00022829"/>
    </source>
</evidence>
<feature type="domain" description="Tyr recombinase" evidence="11">
    <location>
        <begin position="102"/>
        <end position="287"/>
    </location>
</feature>
<dbReference type="GO" id="GO:0051301">
    <property type="term" value="P:cell division"/>
    <property type="evidence" value="ECO:0007669"/>
    <property type="project" value="UniProtKB-KW"/>
</dbReference>
<feature type="active site" evidence="10">
    <location>
        <position position="242"/>
    </location>
</feature>
<evidence type="ECO:0000313" key="13">
    <source>
        <dbReference type="EMBL" id="AZN31028.1"/>
    </source>
</evidence>
<feature type="active site" description="O-(3'-phospho-DNA)-tyrosine intermediate" evidence="10">
    <location>
        <position position="274"/>
    </location>
</feature>
<dbReference type="PANTHER" id="PTHR30349:SF81">
    <property type="entry name" value="TYROSINE RECOMBINASE XERC"/>
    <property type="match status" value="1"/>
</dbReference>
<evidence type="ECO:0000256" key="7">
    <source>
        <dbReference type="ARBA" id="ARBA00023125"/>
    </source>
</evidence>
<dbReference type="Proteomes" id="UP000270021">
    <property type="component" value="Chromosome"/>
</dbReference>
<evidence type="ECO:0000256" key="1">
    <source>
        <dbReference type="ARBA" id="ARBA00004496"/>
    </source>
</evidence>
<keyword evidence="14" id="KW-1185">Reference proteome</keyword>
<protein>
    <recommendedName>
        <fullName evidence="10">Tyrosine recombinase XerC</fullName>
    </recommendedName>
</protein>
<evidence type="ECO:0000259" key="11">
    <source>
        <dbReference type="PROSITE" id="PS51898"/>
    </source>
</evidence>
<reference evidence="13 14" key="1">
    <citation type="submission" date="2018-12" db="EMBL/GenBank/DDBJ databases">
        <title>Complete genome sequence of Flaviflexus salsibiostraticola KCTC 33148.</title>
        <authorList>
            <person name="Bae J.-W."/>
        </authorList>
    </citation>
    <scope>NUCLEOTIDE SEQUENCE [LARGE SCALE GENOMIC DNA]</scope>
    <source>
        <strain evidence="13 14">KCTC 33148</strain>
    </source>
</reference>
<dbReference type="Pfam" id="PF00589">
    <property type="entry name" value="Phage_integrase"/>
    <property type="match status" value="1"/>
</dbReference>
<dbReference type="InterPro" id="IPR013762">
    <property type="entry name" value="Integrase-like_cat_sf"/>
</dbReference>
<dbReference type="AlphaFoldDB" id="A0A3S8ZC05"/>
<accession>A0A3S8ZC05</accession>
<dbReference type="InterPro" id="IPR023009">
    <property type="entry name" value="Tyrosine_recombinase_XerC/XerD"/>
</dbReference>
<evidence type="ECO:0000256" key="2">
    <source>
        <dbReference type="ARBA" id="ARBA00010450"/>
    </source>
</evidence>
<dbReference type="KEGG" id="fsl:EJO69_03035"/>
<organism evidence="13 14">
    <name type="scientific">Flaviflexus salsibiostraticola</name>
    <dbReference type="NCBI Taxonomy" id="1282737"/>
    <lineage>
        <taxon>Bacteria</taxon>
        <taxon>Bacillati</taxon>
        <taxon>Actinomycetota</taxon>
        <taxon>Actinomycetes</taxon>
        <taxon>Actinomycetales</taxon>
        <taxon>Actinomycetaceae</taxon>
        <taxon>Flaviflexus</taxon>
    </lineage>
</organism>
<dbReference type="GO" id="GO:0007059">
    <property type="term" value="P:chromosome segregation"/>
    <property type="evidence" value="ECO:0007669"/>
    <property type="project" value="UniProtKB-UniRule"/>
</dbReference>
<feature type="active site" evidence="10">
    <location>
        <position position="239"/>
    </location>
</feature>
<dbReference type="InterPro" id="IPR050090">
    <property type="entry name" value="Tyrosine_recombinase_XerCD"/>
</dbReference>
<evidence type="ECO:0000256" key="4">
    <source>
        <dbReference type="ARBA" id="ARBA00022618"/>
    </source>
</evidence>
<dbReference type="InterPro" id="IPR002104">
    <property type="entry name" value="Integrase_catalytic"/>
</dbReference>
<comment type="similarity">
    <text evidence="2">Belongs to the 'phage' integrase family. XerD subfamily.</text>
</comment>
<dbReference type="InterPro" id="IPR011010">
    <property type="entry name" value="DNA_brk_join_enz"/>
</dbReference>
<dbReference type="Pfam" id="PF02899">
    <property type="entry name" value="Phage_int_SAM_1"/>
    <property type="match status" value="1"/>
</dbReference>
<keyword evidence="5 10" id="KW-0159">Chromosome partition</keyword>
<keyword evidence="9 10" id="KW-0131">Cell cycle</keyword>
<dbReference type="GO" id="GO:0006313">
    <property type="term" value="P:DNA transposition"/>
    <property type="evidence" value="ECO:0007669"/>
    <property type="project" value="UniProtKB-UniRule"/>
</dbReference>
<sequence>MSGYLDWIAVERSLSRNTVSAYSRDLERYLTYLSTLGIDALDDIDAADAAGFSEFLADEGLSRSSIARTLTAVRSFHRFCTSEGWTQSSPARDLTLPKQDRRLPKPITIEQVTALIEAAGAQDPPVGPRDAALIELLYGTGARITEALSLDVDDVDTEGGSVRLFGKGNKERIVPLGSYAVEAVSAYLVRARPALGQKGRGTPRLFLNLLGRPLSRQSAWAVIQDAAARAGIEEHISPHTLRHSYATHLLSGGADIRVVQELLGHASVTTTQIYTAVTIETLRETYAISHPRARSRD</sequence>
<dbReference type="HAMAP" id="MF_01808">
    <property type="entry name" value="Recomb_XerC_XerD"/>
    <property type="match status" value="1"/>
</dbReference>
<dbReference type="InterPro" id="IPR011932">
    <property type="entry name" value="Recomb_XerD"/>
</dbReference>
<evidence type="ECO:0000256" key="8">
    <source>
        <dbReference type="ARBA" id="ARBA00023172"/>
    </source>
</evidence>
<proteinExistence type="inferred from homology"/>
<dbReference type="InterPro" id="IPR004107">
    <property type="entry name" value="Integrase_SAM-like_N"/>
</dbReference>
<evidence type="ECO:0000256" key="9">
    <source>
        <dbReference type="ARBA" id="ARBA00023306"/>
    </source>
</evidence>
<feature type="active site" evidence="10">
    <location>
        <position position="167"/>
    </location>
</feature>
<dbReference type="CDD" id="cd00798">
    <property type="entry name" value="INT_XerDC_C"/>
    <property type="match status" value="1"/>
</dbReference>
<evidence type="ECO:0000256" key="6">
    <source>
        <dbReference type="ARBA" id="ARBA00022908"/>
    </source>
</evidence>
<name>A0A3S8ZC05_9ACTO</name>
<evidence type="ECO:0000256" key="10">
    <source>
        <dbReference type="HAMAP-Rule" id="MF_01808"/>
    </source>
</evidence>
<keyword evidence="7 10" id="KW-0238">DNA-binding</keyword>
<dbReference type="GO" id="GO:0005737">
    <property type="term" value="C:cytoplasm"/>
    <property type="evidence" value="ECO:0007669"/>
    <property type="project" value="UniProtKB-SubCell"/>
</dbReference>